<dbReference type="EMBL" id="CAJOBC010027710">
    <property type="protein sequence ID" value="CAF4075576.1"/>
    <property type="molecule type" value="Genomic_DNA"/>
</dbReference>
<sequence>ENNLYYGIYRQSAKLQPIQIRIYKTGAFLKLKNGAHTAQVKTPRAIPKVLPMLLAIMMENSTEIDIMKNTG</sequence>
<dbReference type="Proteomes" id="UP000682733">
    <property type="component" value="Unassembled WGS sequence"/>
</dbReference>
<dbReference type="EMBL" id="CAJNOQ010011600">
    <property type="protein sequence ID" value="CAF1280558.1"/>
    <property type="molecule type" value="Genomic_DNA"/>
</dbReference>
<dbReference type="AlphaFoldDB" id="A0A815C9R6"/>
<proteinExistence type="predicted"/>
<evidence type="ECO:0000313" key="2">
    <source>
        <dbReference type="EMBL" id="CAF1280558.1"/>
    </source>
</evidence>
<organism evidence="2 6">
    <name type="scientific">Didymodactylos carnosus</name>
    <dbReference type="NCBI Taxonomy" id="1234261"/>
    <lineage>
        <taxon>Eukaryota</taxon>
        <taxon>Metazoa</taxon>
        <taxon>Spiralia</taxon>
        <taxon>Gnathifera</taxon>
        <taxon>Rotifera</taxon>
        <taxon>Eurotatoria</taxon>
        <taxon>Bdelloidea</taxon>
        <taxon>Philodinida</taxon>
        <taxon>Philodinidae</taxon>
        <taxon>Didymodactylos</taxon>
    </lineage>
</organism>
<accession>A0A815C9R6</accession>
<comment type="caution">
    <text evidence="2">The sequence shown here is derived from an EMBL/GenBank/DDBJ whole genome shotgun (WGS) entry which is preliminary data.</text>
</comment>
<evidence type="ECO:0000313" key="5">
    <source>
        <dbReference type="EMBL" id="CAF4273844.1"/>
    </source>
</evidence>
<protein>
    <recommendedName>
        <fullName evidence="1">GH3 C-terminal domain-containing protein</fullName>
    </recommendedName>
</protein>
<evidence type="ECO:0000259" key="1">
    <source>
        <dbReference type="Pfam" id="PF23572"/>
    </source>
</evidence>
<reference evidence="2" key="1">
    <citation type="submission" date="2021-02" db="EMBL/GenBank/DDBJ databases">
        <authorList>
            <person name="Nowell W R."/>
        </authorList>
    </citation>
    <scope>NUCLEOTIDE SEQUENCE</scope>
</reference>
<dbReference type="EMBL" id="CAJOBA010054349">
    <property type="protein sequence ID" value="CAF4273844.1"/>
    <property type="molecule type" value="Genomic_DNA"/>
</dbReference>
<gene>
    <name evidence="2" type="ORF">GPM918_LOCUS27538</name>
    <name evidence="3" type="ORF">OVA965_LOCUS36184</name>
    <name evidence="4" type="ORF">SRO942_LOCUS27875</name>
    <name evidence="5" type="ORF">TMI583_LOCUS37184</name>
</gene>
<name>A0A815C9R6_9BILA</name>
<evidence type="ECO:0000313" key="3">
    <source>
        <dbReference type="EMBL" id="CAF1483702.1"/>
    </source>
</evidence>
<feature type="domain" description="GH3 C-terminal" evidence="1">
    <location>
        <begin position="2"/>
        <end position="46"/>
    </location>
</feature>
<dbReference type="InterPro" id="IPR055378">
    <property type="entry name" value="GH3_C"/>
</dbReference>
<evidence type="ECO:0000313" key="4">
    <source>
        <dbReference type="EMBL" id="CAF4075576.1"/>
    </source>
</evidence>
<dbReference type="Pfam" id="PF23572">
    <property type="entry name" value="GH3_C"/>
    <property type="match status" value="1"/>
</dbReference>
<keyword evidence="6" id="KW-1185">Reference proteome</keyword>
<dbReference type="Proteomes" id="UP000677228">
    <property type="component" value="Unassembled WGS sequence"/>
</dbReference>
<evidence type="ECO:0000313" key="6">
    <source>
        <dbReference type="Proteomes" id="UP000663829"/>
    </source>
</evidence>
<feature type="non-terminal residue" evidence="2">
    <location>
        <position position="1"/>
    </location>
</feature>
<dbReference type="Proteomes" id="UP000681722">
    <property type="component" value="Unassembled WGS sequence"/>
</dbReference>
<dbReference type="Proteomes" id="UP000663829">
    <property type="component" value="Unassembled WGS sequence"/>
</dbReference>
<dbReference type="EMBL" id="CAJNOK010032409">
    <property type="protein sequence ID" value="CAF1483702.1"/>
    <property type="molecule type" value="Genomic_DNA"/>
</dbReference>